<dbReference type="InterPro" id="IPR012337">
    <property type="entry name" value="RNaseH-like_sf"/>
</dbReference>
<keyword evidence="4" id="KW-1185">Reference proteome</keyword>
<evidence type="ECO:0000259" key="2">
    <source>
        <dbReference type="Pfam" id="PF13546"/>
    </source>
</evidence>
<dbReference type="AlphaFoldDB" id="A0A518EY73"/>
<proteinExistence type="predicted"/>
<reference evidence="3 4" key="1">
    <citation type="submission" date="2019-02" db="EMBL/GenBank/DDBJ databases">
        <title>Deep-cultivation of Planctomycetes and their phenomic and genomic characterization uncovers novel biology.</title>
        <authorList>
            <person name="Wiegand S."/>
            <person name="Jogler M."/>
            <person name="Boedeker C."/>
            <person name="Pinto D."/>
            <person name="Vollmers J."/>
            <person name="Rivas-Marin E."/>
            <person name="Kohn T."/>
            <person name="Peeters S.H."/>
            <person name="Heuer A."/>
            <person name="Rast P."/>
            <person name="Oberbeckmann S."/>
            <person name="Bunk B."/>
            <person name="Jeske O."/>
            <person name="Meyerdierks A."/>
            <person name="Storesund J.E."/>
            <person name="Kallscheuer N."/>
            <person name="Luecker S."/>
            <person name="Lage O.M."/>
            <person name="Pohl T."/>
            <person name="Merkel B.J."/>
            <person name="Hornburger P."/>
            <person name="Mueller R.-W."/>
            <person name="Bruemmer F."/>
            <person name="Labrenz M."/>
            <person name="Spormann A.M."/>
            <person name="Op den Camp H."/>
            <person name="Overmann J."/>
            <person name="Amann R."/>
            <person name="Jetten M.S.M."/>
            <person name="Mascher T."/>
            <person name="Medema M.H."/>
            <person name="Devos D.P."/>
            <person name="Kaster A.-K."/>
            <person name="Ovreas L."/>
            <person name="Rohde M."/>
            <person name="Galperin M.Y."/>
            <person name="Jogler C."/>
        </authorList>
    </citation>
    <scope>NUCLEOTIDE SEQUENCE [LARGE SCALE GENOMIC DNA]</scope>
    <source>
        <strain evidence="3 4">Poly30</strain>
    </source>
</reference>
<evidence type="ECO:0000256" key="1">
    <source>
        <dbReference type="SAM" id="MobiDB-lite"/>
    </source>
</evidence>
<gene>
    <name evidence="3" type="ORF">Poly30_45870</name>
</gene>
<sequence>MASGSLERCHFSTLYRFLSRAIWEPDALSKKLVLLLVEMIDSKEIEISVDDTLCHRTGARFFGAGMHHDGASSSRGGINGPSPCFAFGHNWVVMAIKLPLPWGERRAIAIPVLFRLYRSKKLCPEEKYSKRTELAREMLELMRATVPRQKRLILAGDSEYACQTLLKDLPSGIDFVGPIHKRAALHGPVKKYRGKGRPRKKGAREASPEERFGRKGGKWKRAKVWIYGRTVTLEFKVFTTHWTKALGDRPIKLILTRDPSGRLADRAYFTTDLRASVRTTLERMAGRWLIEVSFRDLKQLFGMGDAQNGWGRGIGPREKTPGADPLGTKGEHAIRRTAPLAGFVYAIVVITYIKMDRADSDVAEARKAAPWHTSKSTPSVVNMLAALRRDLLARRLSPHPEDRSARAKILRLLPWDLMAAA</sequence>
<feature type="compositionally biased region" description="Basic and acidic residues" evidence="1">
    <location>
        <begin position="203"/>
        <end position="213"/>
    </location>
</feature>
<dbReference type="Pfam" id="PF13546">
    <property type="entry name" value="DDE_5"/>
    <property type="match status" value="1"/>
</dbReference>
<feature type="region of interest" description="Disordered" evidence="1">
    <location>
        <begin position="190"/>
        <end position="214"/>
    </location>
</feature>
<accession>A0A518EY73</accession>
<feature type="compositionally biased region" description="Basic residues" evidence="1">
    <location>
        <begin position="190"/>
        <end position="202"/>
    </location>
</feature>
<dbReference type="SUPFAM" id="SSF53098">
    <property type="entry name" value="Ribonuclease H-like"/>
    <property type="match status" value="1"/>
</dbReference>
<protein>
    <recommendedName>
        <fullName evidence="2">Transposase IS701-like DDE domain-containing protein</fullName>
    </recommendedName>
</protein>
<evidence type="ECO:0000313" key="4">
    <source>
        <dbReference type="Proteomes" id="UP000320390"/>
    </source>
</evidence>
<evidence type="ECO:0000313" key="3">
    <source>
        <dbReference type="EMBL" id="QDV09031.1"/>
    </source>
</evidence>
<name>A0A518EY73_9BACT</name>
<organism evidence="3 4">
    <name type="scientific">Saltatorellus ferox</name>
    <dbReference type="NCBI Taxonomy" id="2528018"/>
    <lineage>
        <taxon>Bacteria</taxon>
        <taxon>Pseudomonadati</taxon>
        <taxon>Planctomycetota</taxon>
        <taxon>Planctomycetia</taxon>
        <taxon>Planctomycetia incertae sedis</taxon>
        <taxon>Saltatorellus</taxon>
    </lineage>
</organism>
<dbReference type="EMBL" id="CP036434">
    <property type="protein sequence ID" value="QDV09031.1"/>
    <property type="molecule type" value="Genomic_DNA"/>
</dbReference>
<dbReference type="Proteomes" id="UP000320390">
    <property type="component" value="Chromosome"/>
</dbReference>
<dbReference type="InterPro" id="IPR038721">
    <property type="entry name" value="IS701-like_DDE_dom"/>
</dbReference>
<feature type="domain" description="Transposase IS701-like DDE" evidence="2">
    <location>
        <begin position="7"/>
        <end position="213"/>
    </location>
</feature>